<name>A0ABN0R924_MYCUL</name>
<sequence>MEAHQLVIDVVPGRGGGFSLEAPEGMRFLSRGRVFTGEEQALLEETPVITGAAYERGERRRCQVRWWPTTRRCVPPVGLAAVRS</sequence>
<accession>A0ABN0R924</accession>
<evidence type="ECO:0000313" key="1">
    <source>
        <dbReference type="EMBL" id="EUA93650.1"/>
    </source>
</evidence>
<dbReference type="Pfam" id="PF05610">
    <property type="entry name" value="DUF779"/>
    <property type="match status" value="1"/>
</dbReference>
<reference evidence="1 2" key="1">
    <citation type="submission" date="2014-01" db="EMBL/GenBank/DDBJ databases">
        <authorList>
            <person name="Dobos K."/>
            <person name="Lenaerts A."/>
            <person name="Ordway D."/>
            <person name="DeGroote M.A."/>
            <person name="Parker T."/>
            <person name="Sizemore C."/>
            <person name="Tallon L.J."/>
            <person name="Sadzewicz L.K."/>
            <person name="Sengamalay N."/>
            <person name="Fraser C.M."/>
            <person name="Hine E."/>
            <person name="Shefchek K.A."/>
            <person name="Das S.P."/>
            <person name="Tettelin H."/>
        </authorList>
    </citation>
    <scope>NUCLEOTIDE SEQUENCE [LARGE SCALE GENOMIC DNA]</scope>
    <source>
        <strain evidence="1 2">Harvey</strain>
    </source>
</reference>
<protein>
    <submittedName>
        <fullName evidence="1">UDP-glucose 4-epimerase</fullName>
    </submittedName>
</protein>
<organism evidence="1 2">
    <name type="scientific">Mycobacterium ulcerans str. Harvey</name>
    <dbReference type="NCBI Taxonomy" id="1299332"/>
    <lineage>
        <taxon>Bacteria</taxon>
        <taxon>Bacillati</taxon>
        <taxon>Actinomycetota</taxon>
        <taxon>Actinomycetes</taxon>
        <taxon>Mycobacteriales</taxon>
        <taxon>Mycobacteriaceae</taxon>
        <taxon>Mycobacterium</taxon>
        <taxon>Mycobacterium ulcerans group</taxon>
    </lineage>
</organism>
<proteinExistence type="predicted"/>
<dbReference type="EMBL" id="JAOL01000054">
    <property type="protein sequence ID" value="EUA93650.1"/>
    <property type="molecule type" value="Genomic_DNA"/>
</dbReference>
<dbReference type="InterPro" id="IPR008497">
    <property type="entry name" value="DUF779"/>
</dbReference>
<dbReference type="Proteomes" id="UP000020681">
    <property type="component" value="Unassembled WGS sequence"/>
</dbReference>
<gene>
    <name evidence="1" type="ORF">I551_9094</name>
</gene>
<comment type="caution">
    <text evidence="1">The sequence shown here is derived from an EMBL/GenBank/DDBJ whole genome shotgun (WGS) entry which is preliminary data.</text>
</comment>
<keyword evidence="2" id="KW-1185">Reference proteome</keyword>
<evidence type="ECO:0000313" key="2">
    <source>
        <dbReference type="Proteomes" id="UP000020681"/>
    </source>
</evidence>